<accession>A0A4Y2TH32</accession>
<proteinExistence type="predicted"/>
<evidence type="ECO:0000313" key="2">
    <source>
        <dbReference type="Proteomes" id="UP000499080"/>
    </source>
</evidence>
<evidence type="ECO:0000313" key="1">
    <source>
        <dbReference type="EMBL" id="GBN99310.1"/>
    </source>
</evidence>
<dbReference type="Proteomes" id="UP000499080">
    <property type="component" value="Unassembled WGS sequence"/>
</dbReference>
<protein>
    <submittedName>
        <fullName evidence="1">Uncharacterized protein</fullName>
    </submittedName>
</protein>
<gene>
    <name evidence="1" type="ORF">AVEN_226614_1</name>
</gene>
<dbReference type="AlphaFoldDB" id="A0A4Y2TH32"/>
<sequence>MGSSNRTRGRRKSPFCRLVSDTYSGATTNREVAPEYPSRPLYILEVHDQDLETLPEATCKWLFHDNRCCEGCGGRSVIHDSNKISENICFKNPFFEGILQWILKLLTEKINQVNGIGCVDSGATHSIAGEGLYKILPKQGMKFIKESIGMAFADGRSSNAQVLTTHLIVNINNRVVRTKSIILP</sequence>
<reference evidence="1 2" key="1">
    <citation type="journal article" date="2019" name="Sci. Rep.">
        <title>Orb-weaving spider Araneus ventricosus genome elucidates the spidroin gene catalogue.</title>
        <authorList>
            <person name="Kono N."/>
            <person name="Nakamura H."/>
            <person name="Ohtoshi R."/>
            <person name="Moran D.A.P."/>
            <person name="Shinohara A."/>
            <person name="Yoshida Y."/>
            <person name="Fujiwara M."/>
            <person name="Mori M."/>
            <person name="Tomita M."/>
            <person name="Arakawa K."/>
        </authorList>
    </citation>
    <scope>NUCLEOTIDE SEQUENCE [LARGE SCALE GENOMIC DNA]</scope>
</reference>
<comment type="caution">
    <text evidence="1">The sequence shown here is derived from an EMBL/GenBank/DDBJ whole genome shotgun (WGS) entry which is preliminary data.</text>
</comment>
<dbReference type="EMBL" id="BGPR01028255">
    <property type="protein sequence ID" value="GBN99310.1"/>
    <property type="molecule type" value="Genomic_DNA"/>
</dbReference>
<name>A0A4Y2TH32_ARAVE</name>
<organism evidence="1 2">
    <name type="scientific">Araneus ventricosus</name>
    <name type="common">Orbweaver spider</name>
    <name type="synonym">Epeira ventricosa</name>
    <dbReference type="NCBI Taxonomy" id="182803"/>
    <lineage>
        <taxon>Eukaryota</taxon>
        <taxon>Metazoa</taxon>
        <taxon>Ecdysozoa</taxon>
        <taxon>Arthropoda</taxon>
        <taxon>Chelicerata</taxon>
        <taxon>Arachnida</taxon>
        <taxon>Araneae</taxon>
        <taxon>Araneomorphae</taxon>
        <taxon>Entelegynae</taxon>
        <taxon>Araneoidea</taxon>
        <taxon>Araneidae</taxon>
        <taxon>Araneus</taxon>
    </lineage>
</organism>
<keyword evidence="2" id="KW-1185">Reference proteome</keyword>